<dbReference type="EMBL" id="BMVF01000007">
    <property type="protein sequence ID" value="GHD89300.1"/>
    <property type="molecule type" value="Genomic_DNA"/>
</dbReference>
<feature type="compositionally biased region" description="Pro residues" evidence="1">
    <location>
        <begin position="37"/>
        <end position="47"/>
    </location>
</feature>
<accession>A0A919CV60</accession>
<name>A0A919CV60_9ACTN</name>
<dbReference type="AlphaFoldDB" id="A0A919CV60"/>
<evidence type="ECO:0000256" key="1">
    <source>
        <dbReference type="SAM" id="MobiDB-lite"/>
    </source>
</evidence>
<reference evidence="4" key="2">
    <citation type="submission" date="2020-09" db="EMBL/GenBank/DDBJ databases">
        <authorList>
            <person name="Sun Q."/>
            <person name="Ohkuma M."/>
        </authorList>
    </citation>
    <scope>NUCLEOTIDE SEQUENCE</scope>
    <source>
        <strain evidence="4">JCM 4654</strain>
    </source>
</reference>
<protein>
    <recommendedName>
        <fullName evidence="3">DUF4232 domain-containing protein</fullName>
    </recommendedName>
</protein>
<feature type="region of interest" description="Disordered" evidence="1">
    <location>
        <begin position="163"/>
        <end position="184"/>
    </location>
</feature>
<dbReference type="Proteomes" id="UP000608955">
    <property type="component" value="Unassembled WGS sequence"/>
</dbReference>
<comment type="caution">
    <text evidence="4">The sequence shown here is derived from an EMBL/GenBank/DDBJ whole genome shotgun (WGS) entry which is preliminary data.</text>
</comment>
<organism evidence="4 5">
    <name type="scientific">Streptomyces naganishii JCM 4654</name>
    <dbReference type="NCBI Taxonomy" id="1306179"/>
    <lineage>
        <taxon>Bacteria</taxon>
        <taxon>Bacillati</taxon>
        <taxon>Actinomycetota</taxon>
        <taxon>Actinomycetes</taxon>
        <taxon>Kitasatosporales</taxon>
        <taxon>Streptomycetaceae</taxon>
        <taxon>Streptomyces</taxon>
    </lineage>
</organism>
<dbReference type="PROSITE" id="PS51257">
    <property type="entry name" value="PROKAR_LIPOPROTEIN"/>
    <property type="match status" value="1"/>
</dbReference>
<feature type="signal peptide" evidence="2">
    <location>
        <begin position="1"/>
        <end position="22"/>
    </location>
</feature>
<evidence type="ECO:0000313" key="5">
    <source>
        <dbReference type="Proteomes" id="UP000608955"/>
    </source>
</evidence>
<proteinExistence type="predicted"/>
<keyword evidence="5" id="KW-1185">Reference proteome</keyword>
<feature type="region of interest" description="Disordered" evidence="1">
    <location>
        <begin position="27"/>
        <end position="66"/>
    </location>
</feature>
<gene>
    <name evidence="4" type="ORF">GCM10010508_29530</name>
</gene>
<evidence type="ECO:0000256" key="2">
    <source>
        <dbReference type="SAM" id="SignalP"/>
    </source>
</evidence>
<evidence type="ECO:0000313" key="4">
    <source>
        <dbReference type="EMBL" id="GHD89300.1"/>
    </source>
</evidence>
<feature type="domain" description="DUF4232" evidence="3">
    <location>
        <begin position="69"/>
        <end position="173"/>
    </location>
</feature>
<dbReference type="Pfam" id="PF14016">
    <property type="entry name" value="DUF4232"/>
    <property type="match status" value="1"/>
</dbReference>
<sequence length="212" mass="22365">MATPRTIAVSAITLAVIGVAVACGPAHQDGGTRKPTARPPSRPPASSPGPTRTSVSSTASAGARARVACGTEQLRWRLTRLTANPSKGPTALLSLTNTGATPCTFDGYPDLEVYLGKGPSVDAKPKTTTRVRLLLGHGRTIEIPLFYPAVRLRDGYCAIQPDEDPRISARPPHPAPTDYGASVQMTDPRGRRIRATVCDTIHMGSPRLRPAA</sequence>
<reference evidence="4" key="1">
    <citation type="journal article" date="2014" name="Int. J. Syst. Evol. Microbiol.">
        <title>Complete genome sequence of Corynebacterium casei LMG S-19264T (=DSM 44701T), isolated from a smear-ripened cheese.</title>
        <authorList>
            <consortium name="US DOE Joint Genome Institute (JGI-PGF)"/>
            <person name="Walter F."/>
            <person name="Albersmeier A."/>
            <person name="Kalinowski J."/>
            <person name="Ruckert C."/>
        </authorList>
    </citation>
    <scope>NUCLEOTIDE SEQUENCE</scope>
    <source>
        <strain evidence="4">JCM 4654</strain>
    </source>
</reference>
<feature type="chain" id="PRO_5038450850" description="DUF4232 domain-containing protein" evidence="2">
    <location>
        <begin position="23"/>
        <end position="212"/>
    </location>
</feature>
<evidence type="ECO:0000259" key="3">
    <source>
        <dbReference type="Pfam" id="PF14016"/>
    </source>
</evidence>
<keyword evidence="2" id="KW-0732">Signal</keyword>
<dbReference type="InterPro" id="IPR025326">
    <property type="entry name" value="DUF4232"/>
</dbReference>